<protein>
    <submittedName>
        <fullName evidence="1">Uncharacterized protein</fullName>
    </submittedName>
</protein>
<comment type="caution">
    <text evidence="1">The sequence shown here is derived from an EMBL/GenBank/DDBJ whole genome shotgun (WGS) entry which is preliminary data.</text>
</comment>
<evidence type="ECO:0000313" key="1">
    <source>
        <dbReference type="EMBL" id="PTD01703.1"/>
    </source>
</evidence>
<name>A0A2T4GDQ2_FUSCU</name>
<dbReference type="Proteomes" id="UP000241587">
    <property type="component" value="Unassembled WGS sequence"/>
</dbReference>
<keyword evidence="2" id="KW-1185">Reference proteome</keyword>
<dbReference type="OrthoDB" id="5071362at2759"/>
<dbReference type="AlphaFoldDB" id="A0A2T4GDQ2"/>
<accession>A0A2T4GDQ2</accession>
<proteinExistence type="predicted"/>
<evidence type="ECO:0000313" key="2">
    <source>
        <dbReference type="Proteomes" id="UP000241587"/>
    </source>
</evidence>
<organism evidence="1 2">
    <name type="scientific">Fusarium culmorum</name>
    <dbReference type="NCBI Taxonomy" id="5516"/>
    <lineage>
        <taxon>Eukaryota</taxon>
        <taxon>Fungi</taxon>
        <taxon>Dikarya</taxon>
        <taxon>Ascomycota</taxon>
        <taxon>Pezizomycotina</taxon>
        <taxon>Sordariomycetes</taxon>
        <taxon>Hypocreomycetidae</taxon>
        <taxon>Hypocreales</taxon>
        <taxon>Nectriaceae</taxon>
        <taxon>Fusarium</taxon>
    </lineage>
</organism>
<reference evidence="1 2" key="1">
    <citation type="submission" date="2018-02" db="EMBL/GenBank/DDBJ databases">
        <title>Fusarium culmorum secondary metabolites in fungal-bacterial-plant interactions.</title>
        <authorList>
            <person name="Schmidt R."/>
        </authorList>
    </citation>
    <scope>NUCLEOTIDE SEQUENCE [LARGE SCALE GENOMIC DNA]</scope>
    <source>
        <strain evidence="1 2">PV</strain>
    </source>
</reference>
<dbReference type="OMA" id="YGPNWVE"/>
<sequence>MNDSAGSSGGPEAPDSTPEVHMMAYLLMDNRQTTTTDALVAATAKELASKNVLNWSELTMSYGMHMPIIDTAIATLNREGVAAFFDFHNKLSHEQAVQLIREINIKSWDPVNLEPGFVQYLHEILCSNVDNGQSGDNEPKLGDSLPKKNIGLFLMRCRRSFPSLDIHKYFILQEVKRILSICEEPVQSRPPTPSQSALPMRLGLSRLVSYAQVHLGLSAIKSYLEVPAMRADKSLEELYGPNWVEVTSIESYVTKLANTDDCKEAFSLLELLGALKVYQYWRIKLDRALQSDKEDIMNEMMQSVELSDS</sequence>
<gene>
    <name evidence="1" type="ORF">FCULG_00010618</name>
</gene>
<dbReference type="EMBL" id="PVEM01000028">
    <property type="protein sequence ID" value="PTD01703.1"/>
    <property type="molecule type" value="Genomic_DNA"/>
</dbReference>